<dbReference type="AlphaFoldDB" id="A0A1J5HPZ8"/>
<dbReference type="Gene3D" id="2.60.40.10">
    <property type="entry name" value="Immunoglobulins"/>
    <property type="match status" value="1"/>
</dbReference>
<keyword evidence="1" id="KW-1133">Transmembrane helix</keyword>
<gene>
    <name evidence="2" type="ORF">AUK05_02760</name>
</gene>
<evidence type="ECO:0000256" key="1">
    <source>
        <dbReference type="SAM" id="Phobius"/>
    </source>
</evidence>
<dbReference type="STRING" id="1805376.AUK05_02760"/>
<name>A0A1J5HPZ8_9BACT</name>
<dbReference type="InterPro" id="IPR013783">
    <property type="entry name" value="Ig-like_fold"/>
</dbReference>
<feature type="transmembrane region" description="Helical" evidence="1">
    <location>
        <begin position="12"/>
        <end position="31"/>
    </location>
</feature>
<evidence type="ECO:0000313" key="3">
    <source>
        <dbReference type="Proteomes" id="UP000182344"/>
    </source>
</evidence>
<reference evidence="2 3" key="1">
    <citation type="journal article" date="2016" name="Environ. Microbiol.">
        <title>Genomic resolution of a cold subsurface aquifer community provides metabolic insights for novel microbes adapted to high CO concentrations.</title>
        <authorList>
            <person name="Probst A.J."/>
            <person name="Castelle C.J."/>
            <person name="Singh A."/>
            <person name="Brown C.T."/>
            <person name="Anantharaman K."/>
            <person name="Sharon I."/>
            <person name="Hug L.A."/>
            <person name="Burstein D."/>
            <person name="Emerson J.B."/>
            <person name="Thomas B.C."/>
            <person name="Banfield J.F."/>
        </authorList>
    </citation>
    <scope>NUCLEOTIDE SEQUENCE [LARGE SCALE GENOMIC DNA]</scope>
    <source>
        <strain evidence="2">CG2_30_35_20</strain>
    </source>
</reference>
<evidence type="ECO:0008006" key="4">
    <source>
        <dbReference type="Google" id="ProtNLM"/>
    </source>
</evidence>
<dbReference type="EMBL" id="MNZO01000040">
    <property type="protein sequence ID" value="OIP86820.1"/>
    <property type="molecule type" value="Genomic_DNA"/>
</dbReference>
<feature type="transmembrane region" description="Helical" evidence="1">
    <location>
        <begin position="281"/>
        <end position="305"/>
    </location>
</feature>
<dbReference type="Proteomes" id="UP000182344">
    <property type="component" value="Unassembled WGS sequence"/>
</dbReference>
<proteinExistence type="predicted"/>
<comment type="caution">
    <text evidence="2">The sequence shown here is derived from an EMBL/GenBank/DDBJ whole genome shotgun (WGS) entry which is preliminary data.</text>
</comment>
<accession>A0A1J5HPZ8</accession>
<keyword evidence="1" id="KW-0472">Membrane</keyword>
<keyword evidence="1" id="KW-0812">Transmembrane</keyword>
<organism evidence="2 3">
    <name type="scientific">Candidatus Shapirobacteria bacterium CG2_30_35_20</name>
    <dbReference type="NCBI Taxonomy" id="1805376"/>
    <lineage>
        <taxon>Bacteria</taxon>
        <taxon>Candidatus Shapironibacteriota</taxon>
    </lineage>
</organism>
<protein>
    <recommendedName>
        <fullName evidence="4">Alpha-galactosidase NEW3 domain-containing protein</fullName>
    </recommendedName>
</protein>
<sequence>MTNYKSQKTNNKFFNWKLIIVICLEIVFWKLEIPQTINAQSSLGLSAIPPRLEITVNPGQTITKTIKVRNESKLEKIITTDIKDFIVVDDSGTPLQIDNQDLSNRWAASSWIQVSADKLKLKPGETRSLSVTVIAPDDALPGGHYAMILHSPSNDTVLSQTSAVIQANVGTLVYITIPGNINEAAQIKDFSAPSFSEYGPIPFTATITNLSDIHITPQAVINITNLLGLKTAILPLDNINIFPYTSREFTTNLNKQLLFGRFKAILSAAYGTTGQIATSTIFFWVIPYKLVITLIAILTIIVLIIKLKKINQQEMEQSSPKIVELEQELETLKKKYKDRN</sequence>
<evidence type="ECO:0000313" key="2">
    <source>
        <dbReference type="EMBL" id="OIP86820.1"/>
    </source>
</evidence>